<dbReference type="AlphaFoldDB" id="X0UUJ6"/>
<proteinExistence type="predicted"/>
<feature type="non-terminal residue" evidence="1">
    <location>
        <position position="1"/>
    </location>
</feature>
<comment type="caution">
    <text evidence="1">The sequence shown here is derived from an EMBL/GenBank/DDBJ whole genome shotgun (WGS) entry which is preliminary data.</text>
</comment>
<feature type="non-terminal residue" evidence="1">
    <location>
        <position position="313"/>
    </location>
</feature>
<evidence type="ECO:0000313" key="1">
    <source>
        <dbReference type="EMBL" id="GAF92135.1"/>
    </source>
</evidence>
<dbReference type="SUPFAM" id="SSF52402">
    <property type="entry name" value="Adenine nucleotide alpha hydrolases-like"/>
    <property type="match status" value="1"/>
</dbReference>
<gene>
    <name evidence="1" type="ORF">S01H1_19152</name>
</gene>
<organism evidence="1">
    <name type="scientific">marine sediment metagenome</name>
    <dbReference type="NCBI Taxonomy" id="412755"/>
    <lineage>
        <taxon>unclassified sequences</taxon>
        <taxon>metagenomes</taxon>
        <taxon>ecological metagenomes</taxon>
    </lineage>
</organism>
<evidence type="ECO:0008006" key="2">
    <source>
        <dbReference type="Google" id="ProtNLM"/>
    </source>
</evidence>
<sequence length="313" mass="36195">REEELKELLSRHRSKDGSFDVIVPGSGGKDSGYVAHQLKHIYGMHPLTITWTPHLYTDIGWKNLQSFITSGFNNILYSPDGVMHRKLSRLALELLGDAFDGWSYGTTAFPLHMAVKLDIPLVFYGENQASEYGGLVPSKEKSQDPFTDMKAIGYKGQRGVDTLIEKGLECGRFTKKEIENNREALDLYRIPNADKREKIGLKRHWFSYYKRWDPRENYHYASKHCGFKPNPDGRSEGTYSKYASLDDKTDGFHFYLQFIKFGFGRCTSEAAMDIRCSHITREEGVALVRRYDGEFPKRYFKEYLEYLDLTEVE</sequence>
<reference evidence="1" key="1">
    <citation type="journal article" date="2014" name="Front. Microbiol.">
        <title>High frequency of phylogenetically diverse reductive dehalogenase-homologous genes in deep subseafloor sedimentary metagenomes.</title>
        <authorList>
            <person name="Kawai M."/>
            <person name="Futagami T."/>
            <person name="Toyoda A."/>
            <person name="Takaki Y."/>
            <person name="Nishi S."/>
            <person name="Hori S."/>
            <person name="Arai W."/>
            <person name="Tsubouchi T."/>
            <person name="Morono Y."/>
            <person name="Uchiyama I."/>
            <person name="Ito T."/>
            <person name="Fujiyama A."/>
            <person name="Inagaki F."/>
            <person name="Takami H."/>
        </authorList>
    </citation>
    <scope>NUCLEOTIDE SEQUENCE</scope>
    <source>
        <strain evidence="1">Expedition CK06-06</strain>
    </source>
</reference>
<dbReference type="NCBIfam" id="TIGR03573">
    <property type="entry name" value="WbuX"/>
    <property type="match status" value="1"/>
</dbReference>
<accession>X0UUJ6</accession>
<name>X0UUJ6_9ZZZZ</name>
<protein>
    <recommendedName>
        <fullName evidence="2">N-acetyl sugar amidotransferase</fullName>
    </recommendedName>
</protein>
<dbReference type="EMBL" id="BARS01010310">
    <property type="protein sequence ID" value="GAF92135.1"/>
    <property type="molecule type" value="Genomic_DNA"/>
</dbReference>
<dbReference type="InterPro" id="IPR020022">
    <property type="entry name" value="N-acetyl_sugar_amidoTrfase"/>
</dbReference>